<dbReference type="EMBL" id="JAGSOG010000086">
    <property type="protein sequence ID" value="MBR7835187.1"/>
    <property type="molecule type" value="Genomic_DNA"/>
</dbReference>
<evidence type="ECO:0000313" key="2">
    <source>
        <dbReference type="Proteomes" id="UP000675781"/>
    </source>
</evidence>
<comment type="caution">
    <text evidence="1">The sequence shown here is derived from an EMBL/GenBank/DDBJ whole genome shotgun (WGS) entry which is preliminary data.</text>
</comment>
<sequence length="514" mass="57221">MRDATAEAMGSMRDGEPNRELSGVFRSAFFSAFELAADEVTVAVEEVIARTGIAEERVRAVVERFRLDHERFTPAEAVDAFSAGRNPFRPQSLIVGHDGRLMLPHPALSAPAVRESLEEHLKKSPAWDKYQKYRGDLLESRTRVALGRVLPGARYRDAIEYFVPANEAEARGSDPAKYTKRVEGDHLVILDDVAVIVEDKAVALSVSSKEGKATRIRNDLTGLITKAADQGRRMRDRIEHDGGLRIEEEGWVDLRHIREIHTVAVSLDDLSTVLTATAELLRAGLLGLDNIPWTVSLHDFELISELVDRPAEFLLYLRRRRNPDAIVMFRAPDELDLFLYFFESGLWAEPDPAKVRSAFPFMPEPTTAELRRYRAQVPSIVSARTDAMDAWFHARGRVGRASAPKPAMVPSPLATFIDELRARNVAGWLSIGATLLSVTTLVQRQFARHADSLLDNPSPDGQGEPWPCWGDRETTATLILGSCEIREEEVQRHGKAVSLLRGVPRWRGATGGGV</sequence>
<evidence type="ECO:0000313" key="1">
    <source>
        <dbReference type="EMBL" id="MBR7835187.1"/>
    </source>
</evidence>
<name>A0A941ENX2_9ACTN</name>
<dbReference type="AlphaFoldDB" id="A0A941ENX2"/>
<dbReference type="RefSeq" id="WP_212529684.1">
    <property type="nucleotide sequence ID" value="NZ_JAGSOG010000086.1"/>
</dbReference>
<reference evidence="1" key="1">
    <citation type="submission" date="2021-04" db="EMBL/GenBank/DDBJ databases">
        <title>Genome based classification of Actinospica acidithermotolerans sp. nov., an actinobacterium isolated from an Indonesian hot spring.</title>
        <authorList>
            <person name="Kusuma A.B."/>
            <person name="Putra K.E."/>
            <person name="Nafisah S."/>
            <person name="Loh J."/>
            <person name="Nouioui I."/>
            <person name="Goodfellow M."/>
        </authorList>
    </citation>
    <scope>NUCLEOTIDE SEQUENCE</scope>
    <source>
        <strain evidence="1">CSCA 57</strain>
    </source>
</reference>
<accession>A0A941ENX2</accession>
<keyword evidence="2" id="KW-1185">Reference proteome</keyword>
<protein>
    <submittedName>
        <fullName evidence="1">Uncharacterized protein</fullName>
    </submittedName>
</protein>
<proteinExistence type="predicted"/>
<organism evidence="1 2">
    <name type="scientific">Actinospica durhamensis</name>
    <dbReference type="NCBI Taxonomy" id="1508375"/>
    <lineage>
        <taxon>Bacteria</taxon>
        <taxon>Bacillati</taxon>
        <taxon>Actinomycetota</taxon>
        <taxon>Actinomycetes</taxon>
        <taxon>Catenulisporales</taxon>
        <taxon>Actinospicaceae</taxon>
        <taxon>Actinospica</taxon>
    </lineage>
</organism>
<dbReference type="Proteomes" id="UP000675781">
    <property type="component" value="Unassembled WGS sequence"/>
</dbReference>
<gene>
    <name evidence="1" type="ORF">KDL01_18080</name>
</gene>